<keyword evidence="3" id="KW-1185">Reference proteome</keyword>
<evidence type="ECO:0000259" key="1">
    <source>
        <dbReference type="PROSITE" id="PS50994"/>
    </source>
</evidence>
<dbReference type="InterPro" id="IPR001584">
    <property type="entry name" value="Integrase_cat-core"/>
</dbReference>
<organism evidence="2 3">
    <name type="scientific">Pseudodesulfovibrio karagichevae</name>
    <dbReference type="NCBI Taxonomy" id="3239305"/>
    <lineage>
        <taxon>Bacteria</taxon>
        <taxon>Pseudomonadati</taxon>
        <taxon>Thermodesulfobacteriota</taxon>
        <taxon>Desulfovibrionia</taxon>
        <taxon>Desulfovibrionales</taxon>
        <taxon>Desulfovibrionaceae</taxon>
    </lineage>
</organism>
<dbReference type="SUPFAM" id="SSF53098">
    <property type="entry name" value="Ribonuclease H-like"/>
    <property type="match status" value="1"/>
</dbReference>
<dbReference type="Proteomes" id="UP001568698">
    <property type="component" value="Unassembled WGS sequence"/>
</dbReference>
<sequence length="329" mass="37195">RRPRGCPHRTPVEMREAVVALRKAWPGIGPRKIAGELRNRGLRPPSHSTIALILKDAGLTKARRRRNARFRQWPDKLTEPDHSNHVWSVDYKGWFRMLSGEVCYPLTIMDGYSRFLIGVEALSRPAFAPTREAFDRTFARFGLPEIIRVDNGTPFAGAGAGGLSRLSALWLRLGIDVEFIDPGKPQQNGAHERMHRSLKREIRLGSGLRQQQRRFRAWRRIYNHNRPHEALGMAVPAQVYARSKRRYPAEIPDFQYDARHVVRRVKNSGEIKWAGRRRYINQGLAGSQIGILENGNGDLNVYAGSVLLGVLPATGSGGLIRPPEPVDEQ</sequence>
<gene>
    <name evidence="2" type="ORF">AB6M95_19665</name>
</gene>
<feature type="non-terminal residue" evidence="2">
    <location>
        <position position="1"/>
    </location>
</feature>
<feature type="domain" description="Integrase catalytic" evidence="1">
    <location>
        <begin position="76"/>
        <end position="244"/>
    </location>
</feature>
<dbReference type="Pfam" id="PF13683">
    <property type="entry name" value="rve_3"/>
    <property type="match status" value="1"/>
</dbReference>
<dbReference type="PROSITE" id="PS50994">
    <property type="entry name" value="INTEGRASE"/>
    <property type="match status" value="1"/>
</dbReference>
<reference evidence="2 3" key="1">
    <citation type="submission" date="2024-08" db="EMBL/GenBank/DDBJ databases">
        <title>Sulfate-reducing bacteria isolated from formation water of the oil field in Kazakhstan and description of Pseudodesulfovibrio sp.</title>
        <authorList>
            <person name="Bidzhieva S.K."/>
            <person name="Tourova T.P."/>
            <person name="Grouzdev D.S."/>
            <person name="Beletsky A.V."/>
            <person name="Sokolova D.S."/>
            <person name="Samigullina S.R."/>
            <person name="Poltaraus A.B."/>
            <person name="Avtukh A.N."/>
            <person name="Tereshina V.M."/>
            <person name="Zhaparov N.S."/>
            <person name="Mardanov A.V."/>
            <person name="Nazina T.N."/>
        </authorList>
    </citation>
    <scope>NUCLEOTIDE SEQUENCE [LARGE SCALE GENOMIC DNA]</scope>
    <source>
        <strain evidence="2 3">9FUS</strain>
    </source>
</reference>
<dbReference type="InterPro" id="IPR036397">
    <property type="entry name" value="RNaseH_sf"/>
</dbReference>
<dbReference type="PANTHER" id="PTHR47515:SF2">
    <property type="entry name" value="INTEGRASE CORE DOMAIN PROTEIN"/>
    <property type="match status" value="1"/>
</dbReference>
<dbReference type="Gene3D" id="3.30.420.10">
    <property type="entry name" value="Ribonuclease H-like superfamily/Ribonuclease H"/>
    <property type="match status" value="1"/>
</dbReference>
<evidence type="ECO:0000313" key="2">
    <source>
        <dbReference type="EMBL" id="MEZ7198965.1"/>
    </source>
</evidence>
<accession>A0ABV4K7Q8</accession>
<dbReference type="InterPro" id="IPR012337">
    <property type="entry name" value="RNaseH-like_sf"/>
</dbReference>
<dbReference type="RefSeq" id="WP_371388441.1">
    <property type="nucleotide sequence ID" value="NZ_JBGLYH010000130.1"/>
</dbReference>
<proteinExistence type="predicted"/>
<comment type="caution">
    <text evidence="2">The sequence shown here is derived from an EMBL/GenBank/DDBJ whole genome shotgun (WGS) entry which is preliminary data.</text>
</comment>
<dbReference type="EMBL" id="JBGLYH010000130">
    <property type="protein sequence ID" value="MEZ7198965.1"/>
    <property type="molecule type" value="Genomic_DNA"/>
</dbReference>
<name>A0ABV4K7Q8_9BACT</name>
<dbReference type="PANTHER" id="PTHR47515">
    <property type="entry name" value="LOW CALCIUM RESPONSE LOCUS PROTEIN T"/>
    <property type="match status" value="1"/>
</dbReference>
<protein>
    <submittedName>
        <fullName evidence="2">Integrase core domain-containing protein</fullName>
    </submittedName>
</protein>
<evidence type="ECO:0000313" key="3">
    <source>
        <dbReference type="Proteomes" id="UP001568698"/>
    </source>
</evidence>